<evidence type="ECO:0000256" key="3">
    <source>
        <dbReference type="ARBA" id="ARBA00022801"/>
    </source>
</evidence>
<name>G3AFF6_SPAPN</name>
<dbReference type="EMBL" id="GL996499">
    <property type="protein sequence ID" value="EGW34945.1"/>
    <property type="molecule type" value="Genomic_DNA"/>
</dbReference>
<keyword evidence="6" id="KW-1185">Reference proteome</keyword>
<evidence type="ECO:0000313" key="5">
    <source>
        <dbReference type="EMBL" id="EGW34945.1"/>
    </source>
</evidence>
<evidence type="ECO:0000256" key="2">
    <source>
        <dbReference type="ARBA" id="ARBA00011915"/>
    </source>
</evidence>
<dbReference type="GO" id="GO:0006574">
    <property type="term" value="P:L-valine catabolic process"/>
    <property type="evidence" value="ECO:0007669"/>
    <property type="project" value="TreeGrafter"/>
</dbReference>
<keyword evidence="3" id="KW-0378">Hydrolase</keyword>
<dbReference type="OMA" id="EVFTMEY"/>
<dbReference type="InterPro" id="IPR029045">
    <property type="entry name" value="ClpP/crotonase-like_dom_sf"/>
</dbReference>
<protein>
    <recommendedName>
        <fullName evidence="2">3-hydroxyisobutyryl-CoA hydrolase</fullName>
        <ecNumber evidence="2">3.1.2.4</ecNumber>
    </recommendedName>
</protein>
<evidence type="ECO:0000313" key="6">
    <source>
        <dbReference type="Proteomes" id="UP000000709"/>
    </source>
</evidence>
<dbReference type="OrthoDB" id="1737613at2759"/>
<dbReference type="SUPFAM" id="SSF52096">
    <property type="entry name" value="ClpP/crotonase"/>
    <property type="match status" value="1"/>
</dbReference>
<dbReference type="PANTHER" id="PTHR43176">
    <property type="entry name" value="3-HYDROXYISOBUTYRYL-COA HYDROLASE-RELATED"/>
    <property type="match status" value="1"/>
</dbReference>
<dbReference type="RefSeq" id="XP_007372357.1">
    <property type="nucleotide sequence ID" value="XM_007372295.1"/>
</dbReference>
<dbReference type="InterPro" id="IPR032259">
    <property type="entry name" value="HIBYL-CoA-H"/>
</dbReference>
<reference evidence="5 6" key="1">
    <citation type="journal article" date="2011" name="Proc. Natl. Acad. Sci. U.S.A.">
        <title>Comparative genomics of xylose-fermenting fungi for enhanced biofuel production.</title>
        <authorList>
            <person name="Wohlbach D.J."/>
            <person name="Kuo A."/>
            <person name="Sato T.K."/>
            <person name="Potts K.M."/>
            <person name="Salamov A.A."/>
            <person name="LaButti K.M."/>
            <person name="Sun H."/>
            <person name="Clum A."/>
            <person name="Pangilinan J.L."/>
            <person name="Lindquist E.A."/>
            <person name="Lucas S."/>
            <person name="Lapidus A."/>
            <person name="Jin M."/>
            <person name="Gunawan C."/>
            <person name="Balan V."/>
            <person name="Dale B.E."/>
            <person name="Jeffries T.W."/>
            <person name="Zinkel R."/>
            <person name="Barry K.W."/>
            <person name="Grigoriev I.V."/>
            <person name="Gasch A.P."/>
        </authorList>
    </citation>
    <scope>NUCLEOTIDE SEQUENCE [LARGE SCALE GENOMIC DNA]</scope>
    <source>
        <strain evidence="6">NRRL Y-27907 / 11-Y1</strain>
    </source>
</reference>
<dbReference type="GeneID" id="18872308"/>
<dbReference type="KEGG" id="spaa:SPAPADRAFT_58073"/>
<dbReference type="Proteomes" id="UP000000709">
    <property type="component" value="Unassembled WGS sequence"/>
</dbReference>
<organism evidence="6">
    <name type="scientific">Spathaspora passalidarum (strain NRRL Y-27907 / 11-Y1)</name>
    <dbReference type="NCBI Taxonomy" id="619300"/>
    <lineage>
        <taxon>Eukaryota</taxon>
        <taxon>Fungi</taxon>
        <taxon>Dikarya</taxon>
        <taxon>Ascomycota</taxon>
        <taxon>Saccharomycotina</taxon>
        <taxon>Pichiomycetes</taxon>
        <taxon>Debaryomycetaceae</taxon>
        <taxon>Spathaspora</taxon>
    </lineage>
</organism>
<dbReference type="Gene3D" id="3.90.226.10">
    <property type="entry name" value="2-enoyl-CoA Hydratase, Chain A, domain 1"/>
    <property type="match status" value="1"/>
</dbReference>
<evidence type="ECO:0000259" key="4">
    <source>
        <dbReference type="Pfam" id="PF16113"/>
    </source>
</evidence>
<dbReference type="InterPro" id="IPR045004">
    <property type="entry name" value="ECH_dom"/>
</dbReference>
<dbReference type="GO" id="GO:0003860">
    <property type="term" value="F:3-hydroxyisobutyryl-CoA hydrolase activity"/>
    <property type="evidence" value="ECO:0007669"/>
    <property type="project" value="UniProtKB-EC"/>
</dbReference>
<comment type="catalytic activity">
    <reaction evidence="1">
        <text>3-hydroxy-2-methylpropanoyl-CoA + H2O = 3-hydroxy-2-methylpropanoate + CoA + H(+)</text>
        <dbReference type="Rhea" id="RHEA:20888"/>
        <dbReference type="ChEBI" id="CHEBI:11805"/>
        <dbReference type="ChEBI" id="CHEBI:15377"/>
        <dbReference type="ChEBI" id="CHEBI:15378"/>
        <dbReference type="ChEBI" id="CHEBI:57287"/>
        <dbReference type="ChEBI" id="CHEBI:57340"/>
        <dbReference type="EC" id="3.1.2.4"/>
    </reaction>
</comment>
<dbReference type="GO" id="GO:0005763">
    <property type="term" value="C:mitochondrial small ribosomal subunit"/>
    <property type="evidence" value="ECO:0007669"/>
    <property type="project" value="EnsemblFungi"/>
</dbReference>
<sequence length="423" mass="47214">MIELMTPKLWEYAKSEGNSVIVLNSKSTRALCAGGDVAACASGILNGDPHYGADFFYKEYNLNYMISTCPKPYISIMDGITFGGGVGLSVHAPFRIATERTQVAMPEMDIGFFPDVGATFFLPRMDDKLGYYIALTGTVLKGAEAYHSGFATHYIKSENIPKLTKALSKSYSLEIDSERFLQEINGILNNFSEKQYPEGYKFPLSVENLQVINKAFSQPSIPDVLSYLQQEGSTFATETFEKLSKKPMTSLAIAYELLNRGAKNSIKQQFELEMVAATNIVCIPPAQNDFANGVAHKLIKKIKDPFFPEWNPPSFVTKDFVQGILKPSANVDKYLPKPLISPWFGVDFDQYPHNMGLPSNAEVESYIKGSDGSDRAYLPTPNEVVRHFVNRSKHKLGVAEKVEQILNLHGETAKYDNKYVNWK</sequence>
<dbReference type="InParanoid" id="G3AFF6"/>
<gene>
    <name evidence="5" type="ORF">SPAPADRAFT_58073</name>
</gene>
<dbReference type="CDD" id="cd06558">
    <property type="entry name" value="crotonase-like"/>
    <property type="match status" value="1"/>
</dbReference>
<evidence type="ECO:0000256" key="1">
    <source>
        <dbReference type="ARBA" id="ARBA00001709"/>
    </source>
</evidence>
<feature type="domain" description="Enoyl-CoA hydratase/isomerase" evidence="4">
    <location>
        <begin position="1"/>
        <end position="315"/>
    </location>
</feature>
<dbReference type="EC" id="3.1.2.4" evidence="2"/>
<dbReference type="FunCoup" id="G3AFF6">
    <property type="interactions" value="719"/>
</dbReference>
<dbReference type="PANTHER" id="PTHR43176:SF3">
    <property type="entry name" value="3-HYDROXYISOBUTYRYL-COA HYDROLASE, MITOCHONDRIAL"/>
    <property type="match status" value="1"/>
</dbReference>
<dbReference type="GO" id="GO:0003735">
    <property type="term" value="F:structural constituent of ribosome"/>
    <property type="evidence" value="ECO:0007669"/>
    <property type="project" value="EnsemblFungi"/>
</dbReference>
<proteinExistence type="predicted"/>
<dbReference type="AlphaFoldDB" id="G3AFF6"/>
<dbReference type="PROSITE" id="PS00166">
    <property type="entry name" value="ENOYL_COA_HYDRATASE"/>
    <property type="match status" value="1"/>
</dbReference>
<dbReference type="eggNOG" id="KOG1684">
    <property type="taxonomic scope" value="Eukaryota"/>
</dbReference>
<dbReference type="InterPro" id="IPR018376">
    <property type="entry name" value="Enoyl-CoA_hyd/isom_CS"/>
</dbReference>
<accession>G3AFF6</accession>
<dbReference type="HOGENOM" id="CLU_009834_22_0_1"/>
<dbReference type="STRING" id="619300.G3AFF6"/>
<dbReference type="Pfam" id="PF16113">
    <property type="entry name" value="ECH_2"/>
    <property type="match status" value="1"/>
</dbReference>